<organism evidence="3 4">
    <name type="scientific">Cyclocybe aegerita</name>
    <name type="common">Black poplar mushroom</name>
    <name type="synonym">Agrocybe aegerita</name>
    <dbReference type="NCBI Taxonomy" id="1973307"/>
    <lineage>
        <taxon>Eukaryota</taxon>
        <taxon>Fungi</taxon>
        <taxon>Dikarya</taxon>
        <taxon>Basidiomycota</taxon>
        <taxon>Agaricomycotina</taxon>
        <taxon>Agaricomycetes</taxon>
        <taxon>Agaricomycetidae</taxon>
        <taxon>Agaricales</taxon>
        <taxon>Agaricineae</taxon>
        <taxon>Bolbitiaceae</taxon>
        <taxon>Cyclocybe</taxon>
    </lineage>
</organism>
<sequence>MMALLFSLLVALALALFLRSHNNSRCGANAVVTDGPATTAVPPPPATTAPPVSTPVTTPPTAPPATNTVGSTPPTARGSCPSLPATINLVATLIHSSSLINLERLATASCSRNGKGSLVVGAFEPAERAFEQYVRQIPVLPFDHHMLAALVASNVIKTDGANGLGFVDADWIDWTVPTLS</sequence>
<accession>A0A8S0WBP7</accession>
<proteinExistence type="predicted"/>
<evidence type="ECO:0000313" key="3">
    <source>
        <dbReference type="EMBL" id="CAA7270048.1"/>
    </source>
</evidence>
<dbReference type="EMBL" id="CACVBS010000084">
    <property type="protein sequence ID" value="CAA7270048.1"/>
    <property type="molecule type" value="Genomic_DNA"/>
</dbReference>
<keyword evidence="2" id="KW-0732">Signal</keyword>
<protein>
    <recommendedName>
        <fullName evidence="5">FAS1 domain-containing protein</fullName>
    </recommendedName>
</protein>
<evidence type="ECO:0000256" key="2">
    <source>
        <dbReference type="SAM" id="SignalP"/>
    </source>
</evidence>
<feature type="region of interest" description="Disordered" evidence="1">
    <location>
        <begin position="37"/>
        <end position="77"/>
    </location>
</feature>
<dbReference type="Proteomes" id="UP000467700">
    <property type="component" value="Unassembled WGS sequence"/>
</dbReference>
<keyword evidence="4" id="KW-1185">Reference proteome</keyword>
<evidence type="ECO:0000313" key="4">
    <source>
        <dbReference type="Proteomes" id="UP000467700"/>
    </source>
</evidence>
<reference evidence="3 4" key="1">
    <citation type="submission" date="2020-01" db="EMBL/GenBank/DDBJ databases">
        <authorList>
            <person name="Gupta K D."/>
        </authorList>
    </citation>
    <scope>NUCLEOTIDE SEQUENCE [LARGE SCALE GENOMIC DNA]</scope>
</reference>
<feature type="chain" id="PRO_5035866519" description="FAS1 domain-containing protein" evidence="2">
    <location>
        <begin position="16"/>
        <end position="180"/>
    </location>
</feature>
<evidence type="ECO:0008006" key="5">
    <source>
        <dbReference type="Google" id="ProtNLM"/>
    </source>
</evidence>
<comment type="caution">
    <text evidence="3">The sequence shown here is derived from an EMBL/GenBank/DDBJ whole genome shotgun (WGS) entry which is preliminary data.</text>
</comment>
<feature type="signal peptide" evidence="2">
    <location>
        <begin position="1"/>
        <end position="15"/>
    </location>
</feature>
<gene>
    <name evidence="3" type="ORF">AAE3_LOCUS12291</name>
</gene>
<name>A0A8S0WBP7_CYCAE</name>
<dbReference type="OrthoDB" id="3781271at2759"/>
<evidence type="ECO:0000256" key="1">
    <source>
        <dbReference type="SAM" id="MobiDB-lite"/>
    </source>
</evidence>
<dbReference type="AlphaFoldDB" id="A0A8S0WBP7"/>